<organism evidence="1 2">
    <name type="scientific">Terriglobus aquaticus</name>
    <dbReference type="NCBI Taxonomy" id="940139"/>
    <lineage>
        <taxon>Bacteria</taxon>
        <taxon>Pseudomonadati</taxon>
        <taxon>Acidobacteriota</taxon>
        <taxon>Terriglobia</taxon>
        <taxon>Terriglobales</taxon>
        <taxon>Acidobacteriaceae</taxon>
        <taxon>Terriglobus</taxon>
    </lineage>
</organism>
<keyword evidence="2" id="KW-1185">Reference proteome</keyword>
<evidence type="ECO:0000313" key="1">
    <source>
        <dbReference type="EMBL" id="MFN2975103.1"/>
    </source>
</evidence>
<reference evidence="1 2" key="1">
    <citation type="submission" date="2024-12" db="EMBL/GenBank/DDBJ databases">
        <authorList>
            <person name="Lee Y."/>
        </authorList>
    </citation>
    <scope>NUCLEOTIDE SEQUENCE [LARGE SCALE GENOMIC DNA]</scope>
    <source>
        <strain evidence="1 2">03SUJ4</strain>
    </source>
</reference>
<evidence type="ECO:0000313" key="2">
    <source>
        <dbReference type="Proteomes" id="UP001634747"/>
    </source>
</evidence>
<name>A0ABW9KHT3_9BACT</name>
<accession>A0ABW9KHT3</accession>
<dbReference type="RefSeq" id="WP_263413360.1">
    <property type="nucleotide sequence ID" value="NZ_BAABBH010000001.1"/>
</dbReference>
<gene>
    <name evidence="1" type="ORF">ACK2TP_04955</name>
</gene>
<sequence length="50" mass="5304">MRMVKAMIAIALLLDGAMVLQHQRAQRANAVEQAITLTADSGDAPALTAR</sequence>
<comment type="caution">
    <text evidence="1">The sequence shown here is derived from an EMBL/GenBank/DDBJ whole genome shotgun (WGS) entry which is preliminary data.</text>
</comment>
<protein>
    <submittedName>
        <fullName evidence="1">Uncharacterized protein</fullName>
    </submittedName>
</protein>
<proteinExistence type="predicted"/>
<dbReference type="Proteomes" id="UP001634747">
    <property type="component" value="Unassembled WGS sequence"/>
</dbReference>
<dbReference type="EMBL" id="JBJYXY010000001">
    <property type="protein sequence ID" value="MFN2975103.1"/>
    <property type="molecule type" value="Genomic_DNA"/>
</dbReference>